<keyword evidence="3 6" id="KW-0812">Transmembrane</keyword>
<keyword evidence="10" id="KW-1185">Reference proteome</keyword>
<feature type="transmembrane region" description="Helical" evidence="6">
    <location>
        <begin position="104"/>
        <end position="123"/>
    </location>
</feature>
<dbReference type="PANTHER" id="PTHR36115">
    <property type="entry name" value="PROLINE-RICH ANTIGEN HOMOLOG-RELATED"/>
    <property type="match status" value="1"/>
</dbReference>
<feature type="transmembrane region" description="Helical" evidence="6">
    <location>
        <begin position="74"/>
        <end position="98"/>
    </location>
</feature>
<dbReference type="Pfam" id="PF14237">
    <property type="entry name" value="GYF_2"/>
    <property type="match status" value="1"/>
</dbReference>
<accession>A0A7K0FQB4</accession>
<dbReference type="GO" id="GO:0005886">
    <property type="term" value="C:plasma membrane"/>
    <property type="evidence" value="ECO:0007669"/>
    <property type="project" value="UniProtKB-SubCell"/>
</dbReference>
<feature type="domain" description="GYF" evidence="8">
    <location>
        <begin position="9"/>
        <end position="51"/>
    </location>
</feature>
<proteinExistence type="predicted"/>
<comment type="caution">
    <text evidence="9">The sequence shown here is derived from an EMBL/GenBank/DDBJ whole genome shotgun (WGS) entry which is preliminary data.</text>
</comment>
<dbReference type="Proteomes" id="UP000462931">
    <property type="component" value="Unassembled WGS sequence"/>
</dbReference>
<evidence type="ECO:0000256" key="2">
    <source>
        <dbReference type="ARBA" id="ARBA00022475"/>
    </source>
</evidence>
<reference evidence="9 10" key="1">
    <citation type="submission" date="2019-11" db="EMBL/GenBank/DDBJ databases">
        <authorList>
            <person name="Cheng Q."/>
            <person name="Yang Z."/>
        </authorList>
    </citation>
    <scope>NUCLEOTIDE SEQUENCE [LARGE SCALE GENOMIC DNA]</scope>
    <source>
        <strain evidence="9 10">HX-22-1</strain>
    </source>
</reference>
<evidence type="ECO:0000256" key="5">
    <source>
        <dbReference type="ARBA" id="ARBA00023136"/>
    </source>
</evidence>
<evidence type="ECO:0000259" key="7">
    <source>
        <dbReference type="Pfam" id="PF06271"/>
    </source>
</evidence>
<dbReference type="InterPro" id="IPR010432">
    <property type="entry name" value="RDD"/>
</dbReference>
<dbReference type="PANTHER" id="PTHR36115:SF4">
    <property type="entry name" value="MEMBRANE PROTEIN"/>
    <property type="match status" value="1"/>
</dbReference>
<evidence type="ECO:0000259" key="8">
    <source>
        <dbReference type="Pfam" id="PF14237"/>
    </source>
</evidence>
<feature type="domain" description="RDD" evidence="7">
    <location>
        <begin position="68"/>
        <end position="193"/>
    </location>
</feature>
<dbReference type="RefSeq" id="WP_154288249.1">
    <property type="nucleotide sequence ID" value="NZ_WKJI01000003.1"/>
</dbReference>
<dbReference type="Pfam" id="PF06271">
    <property type="entry name" value="RDD"/>
    <property type="match status" value="1"/>
</dbReference>
<feature type="transmembrane region" description="Helical" evidence="6">
    <location>
        <begin position="161"/>
        <end position="180"/>
    </location>
</feature>
<evidence type="ECO:0000256" key="4">
    <source>
        <dbReference type="ARBA" id="ARBA00022989"/>
    </source>
</evidence>
<comment type="subcellular location">
    <subcellularLocation>
        <location evidence="1">Cell membrane</location>
        <topology evidence="1">Multi-pass membrane protein</topology>
    </subcellularLocation>
</comment>
<sequence length="202" mass="23271">METKIYTLVIKGKPEGPFSLEELKALDVKPDAFIRKPGMDDYKEAHEFEELRSLFGFKQQFTAPQYFAGFDLRLLAAAIDWFLVLFVVAVAEFTYILAFDKEDAVQLILLANLIVLPLLKFVYQIIAETKTQFTIGKRLLNIKVTNLDGLKPSFNQVFIRNFSKIISTLTLFMGYLYSFLNKKQQCLHDVWAGTLVIKERLI</sequence>
<organism evidence="9 10">
    <name type="scientific">Pedobacter puniceum</name>
    <dbReference type="NCBI Taxonomy" id="2666136"/>
    <lineage>
        <taxon>Bacteria</taxon>
        <taxon>Pseudomonadati</taxon>
        <taxon>Bacteroidota</taxon>
        <taxon>Sphingobacteriia</taxon>
        <taxon>Sphingobacteriales</taxon>
        <taxon>Sphingobacteriaceae</taxon>
        <taxon>Pedobacter</taxon>
    </lineage>
</organism>
<keyword evidence="2" id="KW-1003">Cell membrane</keyword>
<dbReference type="InterPro" id="IPR025640">
    <property type="entry name" value="GYF_2"/>
</dbReference>
<keyword evidence="4 6" id="KW-1133">Transmembrane helix</keyword>
<evidence type="ECO:0000313" key="10">
    <source>
        <dbReference type="Proteomes" id="UP000462931"/>
    </source>
</evidence>
<evidence type="ECO:0000256" key="1">
    <source>
        <dbReference type="ARBA" id="ARBA00004651"/>
    </source>
</evidence>
<dbReference type="InterPro" id="IPR051791">
    <property type="entry name" value="Pra-immunoreactive"/>
</dbReference>
<evidence type="ECO:0000256" key="6">
    <source>
        <dbReference type="SAM" id="Phobius"/>
    </source>
</evidence>
<evidence type="ECO:0000256" key="3">
    <source>
        <dbReference type="ARBA" id="ARBA00022692"/>
    </source>
</evidence>
<protein>
    <submittedName>
        <fullName evidence="9">RDD family protein</fullName>
    </submittedName>
</protein>
<dbReference type="EMBL" id="WKJI01000003">
    <property type="protein sequence ID" value="MRX48159.1"/>
    <property type="molecule type" value="Genomic_DNA"/>
</dbReference>
<gene>
    <name evidence="9" type="ORF">GJJ64_13255</name>
</gene>
<keyword evidence="5 6" id="KW-0472">Membrane</keyword>
<dbReference type="AlphaFoldDB" id="A0A7K0FQB4"/>
<name>A0A7K0FQB4_9SPHI</name>
<evidence type="ECO:0000313" key="9">
    <source>
        <dbReference type="EMBL" id="MRX48159.1"/>
    </source>
</evidence>